<evidence type="ECO:0000256" key="1">
    <source>
        <dbReference type="ARBA" id="ARBA00001920"/>
    </source>
</evidence>
<evidence type="ECO:0000313" key="30">
    <source>
        <dbReference type="EMBL" id="RUO74924.1"/>
    </source>
</evidence>
<proteinExistence type="inferred from homology"/>
<dbReference type="InterPro" id="IPR036393">
    <property type="entry name" value="AceGlu_kinase-like_sf"/>
</dbReference>
<dbReference type="SUPFAM" id="SSF55347">
    <property type="entry name" value="Glyceraldehyde-3-phosphate dehydrogenase-like, C-terminal domain"/>
    <property type="match status" value="1"/>
</dbReference>
<dbReference type="GO" id="GO:0050661">
    <property type="term" value="F:NADP binding"/>
    <property type="evidence" value="ECO:0007669"/>
    <property type="project" value="UniProtKB-UniRule"/>
</dbReference>
<evidence type="ECO:0000256" key="26">
    <source>
        <dbReference type="ARBA" id="ARBA00048841"/>
    </source>
</evidence>
<comment type="catalytic activity">
    <reaction evidence="25">
        <text>L-aspartate + ATP = 4-phospho-L-aspartate + ADP</text>
        <dbReference type="Rhea" id="RHEA:23776"/>
        <dbReference type="ChEBI" id="CHEBI:29991"/>
        <dbReference type="ChEBI" id="CHEBI:30616"/>
        <dbReference type="ChEBI" id="CHEBI:57535"/>
        <dbReference type="ChEBI" id="CHEBI:456216"/>
        <dbReference type="EC" id="2.7.2.4"/>
    </reaction>
    <physiologicalReaction direction="left-to-right" evidence="25">
        <dbReference type="Rhea" id="RHEA:23777"/>
    </physiologicalReaction>
</comment>
<comment type="caution">
    <text evidence="30">The sequence shown here is derived from an EMBL/GenBank/DDBJ whole genome shotgun (WGS) entry which is preliminary data.</text>
</comment>
<dbReference type="InterPro" id="IPR054352">
    <property type="entry name" value="ACT_Aspartokinase"/>
</dbReference>
<evidence type="ECO:0000256" key="6">
    <source>
        <dbReference type="ARBA" id="ARBA00005139"/>
    </source>
</evidence>
<dbReference type="InterPro" id="IPR019811">
    <property type="entry name" value="HDH_CS"/>
</dbReference>
<dbReference type="CDD" id="cd04921">
    <property type="entry name" value="ACT_AKi-HSDH-ThrA-like_1"/>
    <property type="match status" value="1"/>
</dbReference>
<keyword evidence="11 28" id="KW-0808">Transferase</keyword>
<comment type="pathway">
    <text evidence="5 28">Amino-acid biosynthesis; L-methionine biosynthesis via de novo pathway; L-homoserine from L-aspartate: step 3/3.</text>
</comment>
<dbReference type="Gene3D" id="3.30.360.10">
    <property type="entry name" value="Dihydrodipicolinate Reductase, domain 2"/>
    <property type="match status" value="1"/>
</dbReference>
<comment type="pathway">
    <text evidence="2 28">Amino-acid biosynthesis; L-lysine biosynthesis via DAP pathway; (S)-tetrahydrodipicolinate from L-aspartate: step 1/4.</text>
</comment>
<evidence type="ECO:0000256" key="3">
    <source>
        <dbReference type="ARBA" id="ARBA00004986"/>
    </source>
</evidence>
<gene>
    <name evidence="30" type="ORF">CWI80_06235</name>
</gene>
<comment type="subunit">
    <text evidence="9 28">Homotetramer.</text>
</comment>
<dbReference type="UniPathway" id="UPA00051">
    <property type="reaction ID" value="UER00462"/>
</dbReference>
<dbReference type="PIRSF" id="PIRSF000727">
    <property type="entry name" value="ThrA"/>
    <property type="match status" value="1"/>
</dbReference>
<evidence type="ECO:0000256" key="22">
    <source>
        <dbReference type="ARBA" id="ARBA00023167"/>
    </source>
</evidence>
<evidence type="ECO:0000256" key="16">
    <source>
        <dbReference type="ARBA" id="ARBA00022840"/>
    </source>
</evidence>
<dbReference type="GO" id="GO:0004412">
    <property type="term" value="F:homoserine dehydrogenase activity"/>
    <property type="evidence" value="ECO:0007669"/>
    <property type="project" value="UniProtKB-UniRule"/>
</dbReference>
<comment type="similarity">
    <text evidence="7 28">In the C-terminal section; belongs to the homoserine dehydrogenase family.</text>
</comment>
<evidence type="ECO:0000256" key="20">
    <source>
        <dbReference type="ARBA" id="ARBA00023053"/>
    </source>
</evidence>
<keyword evidence="23" id="KW-0511">Multifunctional enzyme</keyword>
<dbReference type="NCBIfam" id="NF006959">
    <property type="entry name" value="PRK09436.1"/>
    <property type="match status" value="1"/>
</dbReference>
<dbReference type="GO" id="GO:0009088">
    <property type="term" value="P:threonine biosynthetic process"/>
    <property type="evidence" value="ECO:0007669"/>
    <property type="project" value="UniProtKB-UniRule"/>
</dbReference>
<evidence type="ECO:0000256" key="10">
    <source>
        <dbReference type="ARBA" id="ARBA00022605"/>
    </source>
</evidence>
<keyword evidence="21" id="KW-0457">Lysine biosynthesis</keyword>
<keyword evidence="19" id="KW-0520">NAD</keyword>
<keyword evidence="14 28" id="KW-0547">Nucleotide-binding</keyword>
<dbReference type="GO" id="GO:0046872">
    <property type="term" value="F:metal ion binding"/>
    <property type="evidence" value="ECO:0007669"/>
    <property type="project" value="UniProtKB-KW"/>
</dbReference>
<dbReference type="InterPro" id="IPR001342">
    <property type="entry name" value="HDH_cat"/>
</dbReference>
<dbReference type="InterPro" id="IPR001341">
    <property type="entry name" value="Asp_kinase"/>
</dbReference>
<organism evidence="30 31">
    <name type="scientific">Pseudidiomarina sediminum</name>
    <dbReference type="NCBI Taxonomy" id="431675"/>
    <lineage>
        <taxon>Bacteria</taxon>
        <taxon>Pseudomonadati</taxon>
        <taxon>Pseudomonadota</taxon>
        <taxon>Gammaproteobacteria</taxon>
        <taxon>Alteromonadales</taxon>
        <taxon>Idiomarinaceae</taxon>
        <taxon>Pseudidiomarina</taxon>
    </lineage>
</organism>
<dbReference type="InterPro" id="IPR011147">
    <property type="entry name" value="Bifunc_Aspkin/hSer_DH"/>
</dbReference>
<evidence type="ECO:0000256" key="5">
    <source>
        <dbReference type="ARBA" id="ARBA00005062"/>
    </source>
</evidence>
<evidence type="ECO:0000256" key="4">
    <source>
        <dbReference type="ARBA" id="ARBA00005056"/>
    </source>
</evidence>
<comment type="function">
    <text evidence="24">Bifunctional aspartate kinase and homoserine dehydrogenase that catalyzes the first and the third steps toward the synthesis of lysine, methionine and threonine from aspartate.</text>
</comment>
<keyword evidence="13" id="KW-0479">Metal-binding</keyword>
<dbReference type="PROSITE" id="PS51671">
    <property type="entry name" value="ACT"/>
    <property type="match status" value="1"/>
</dbReference>
<evidence type="ECO:0000256" key="19">
    <source>
        <dbReference type="ARBA" id="ARBA00023027"/>
    </source>
</evidence>
<dbReference type="InterPro" id="IPR002912">
    <property type="entry name" value="ACT_dom"/>
</dbReference>
<evidence type="ECO:0000256" key="17">
    <source>
        <dbReference type="ARBA" id="ARBA00022857"/>
    </source>
</evidence>
<dbReference type="EC" id="2.7.2.4" evidence="28"/>
<evidence type="ECO:0000256" key="14">
    <source>
        <dbReference type="ARBA" id="ARBA00022741"/>
    </source>
</evidence>
<dbReference type="FunFam" id="3.30.2130.10:FF:000001">
    <property type="entry name" value="Bifunctional aspartokinase/homoserine dehydrogenase"/>
    <property type="match status" value="1"/>
</dbReference>
<dbReference type="SUPFAM" id="SSF53633">
    <property type="entry name" value="Carbamate kinase-like"/>
    <property type="match status" value="1"/>
</dbReference>
<dbReference type="InterPro" id="IPR049638">
    <property type="entry name" value="AK-HD"/>
</dbReference>
<evidence type="ECO:0000256" key="7">
    <source>
        <dbReference type="ARBA" id="ARBA00007952"/>
    </source>
</evidence>
<dbReference type="GO" id="GO:0009089">
    <property type="term" value="P:lysine biosynthetic process via diaminopimelate"/>
    <property type="evidence" value="ECO:0007669"/>
    <property type="project" value="UniProtKB-UniRule"/>
</dbReference>
<keyword evidence="16 28" id="KW-0067">ATP-binding</keyword>
<comment type="cofactor">
    <cofactor evidence="1">
        <name>a metal cation</name>
        <dbReference type="ChEBI" id="CHEBI:25213"/>
    </cofactor>
</comment>
<evidence type="ECO:0000256" key="23">
    <source>
        <dbReference type="ARBA" id="ARBA00023268"/>
    </source>
</evidence>
<dbReference type="Pfam" id="PF00742">
    <property type="entry name" value="Homoserine_dh"/>
    <property type="match status" value="1"/>
</dbReference>
<sequence>MQVLKFGGSSLASRQEMEAVAKILVERATKAQLIVVLSAPQGVTSLIETLIQQAQTATDYTAQLDTWQTRCNTLLQSFDSRLSPAQLQALTSFQQAQAEQLQRHLQGIALLGECSNKVQARLMAMGELLSVRIMLALLASDNVRELPAEQCLLASGDYLNARVDIKATAKRIKHWCSENPFNIALMPGYRAQHEEGDLCVLGRNGSDYSAAVVAAAMQAQSCEIWTDVDGVYTADPRRVSSAVHVARLSYEEAMELSHFGAKILHPKTIAPLAQFRVPCVIKNTNNPAAAGTWIDAEGDHSLPIKGISTLEQLALITVSGPGLKGVAGISARVFSCLAQRDISVNLITQSSSEFSISFCVQQANVMAVKKAIRAEFELELSSGLIKPLNIQKNMAIVSLIGDGMLHQLGLAARFFASLAQAQVNVSAMAQDSSERTVSAVVNQSDCGDAVAVCHENFFTHMPSIDVFVVGCGTVGAQLLQQIKRQQQFLHKRNVKLRVYGIANSRQLLLAAQGIDLNNWQAKLSGAKTAFDFATVQQFVKRHHLINPVIVDCTTSTDLAARYADYIRAGFHVVTPNKKANTMAMDYYHEIRNAARAKHRRFLYETTVGAGLPIIDAVQGLQNAGDRLHEFGGILSGSLSYIFGLLEAGQSFSTATRQARELGYTEPDPRDDLSGMDVARKLLIMAREIGLQLELDDIAIEPLIPAEFDASGSVEDFMERLSALDDYYAQAQQQAQTNNAVLRYVALIRDGKCQVKVEAVAADNPLAAIKDGENALVIKSDYYQPLPFVLRGYGAGATVTAAGIFSDLMRTLAWQQQA</sequence>
<evidence type="ECO:0000256" key="25">
    <source>
        <dbReference type="ARBA" id="ARBA00048561"/>
    </source>
</evidence>
<keyword evidence="17 28" id="KW-0521">NADP</keyword>
<comment type="pathway">
    <text evidence="3 28">Amino-acid biosynthesis; L-methionine biosynthesis via de novo pathway; L-homoserine from L-aspartate: step 1/3.</text>
</comment>
<dbReference type="STRING" id="1122124.GCA_000423165_00167"/>
<dbReference type="GO" id="GO:0009086">
    <property type="term" value="P:methionine biosynthetic process"/>
    <property type="evidence" value="ECO:0007669"/>
    <property type="project" value="UniProtKB-KW"/>
</dbReference>
<dbReference type="SUPFAM" id="SSF55021">
    <property type="entry name" value="ACT-like"/>
    <property type="match status" value="2"/>
</dbReference>
<evidence type="ECO:0000256" key="9">
    <source>
        <dbReference type="ARBA" id="ARBA00011881"/>
    </source>
</evidence>
<dbReference type="NCBIfam" id="TIGR00657">
    <property type="entry name" value="asp_kinases"/>
    <property type="match status" value="1"/>
</dbReference>
<keyword evidence="15 28" id="KW-0418">Kinase</keyword>
<evidence type="ECO:0000256" key="2">
    <source>
        <dbReference type="ARBA" id="ARBA00004766"/>
    </source>
</evidence>
<dbReference type="PROSITE" id="PS00324">
    <property type="entry name" value="ASPARTOKINASE"/>
    <property type="match status" value="1"/>
</dbReference>
<keyword evidence="12" id="KW-0791">Threonine biosynthesis</keyword>
<dbReference type="Gene3D" id="3.40.1160.10">
    <property type="entry name" value="Acetylglutamate kinase-like"/>
    <property type="match status" value="1"/>
</dbReference>
<protein>
    <recommendedName>
        <fullName evidence="28">Bifunctional aspartokinase/homoserine dehydrogenase</fullName>
    </recommendedName>
    <domain>
        <recommendedName>
            <fullName evidence="28">Aspartokinase</fullName>
            <ecNumber evidence="28">2.7.2.4</ecNumber>
        </recommendedName>
    </domain>
    <domain>
        <recommendedName>
            <fullName evidence="28">Homoserine dehydrogenase</fullName>
            <ecNumber evidence="28">1.1.1.3</ecNumber>
        </recommendedName>
    </domain>
</protein>
<dbReference type="Gene3D" id="3.30.2130.10">
    <property type="entry name" value="VC0802-like"/>
    <property type="match status" value="1"/>
</dbReference>
<dbReference type="PANTHER" id="PTHR43070">
    <property type="match status" value="1"/>
</dbReference>
<keyword evidence="22" id="KW-0486">Methionine biosynthesis</keyword>
<dbReference type="UniPathway" id="UPA00034">
    <property type="reaction ID" value="UER00015"/>
</dbReference>
<feature type="domain" description="ACT" evidence="29">
    <location>
        <begin position="318"/>
        <end position="392"/>
    </location>
</feature>
<dbReference type="PROSITE" id="PS01042">
    <property type="entry name" value="HOMOSER_DHGENASE"/>
    <property type="match status" value="1"/>
</dbReference>
<keyword evidence="10 28" id="KW-0028">Amino-acid biosynthesis</keyword>
<keyword evidence="18 28" id="KW-0560">Oxidoreductase</keyword>
<dbReference type="GO" id="GO:0005524">
    <property type="term" value="F:ATP binding"/>
    <property type="evidence" value="ECO:0007669"/>
    <property type="project" value="UniProtKB-UniRule"/>
</dbReference>
<dbReference type="Gene3D" id="3.40.50.720">
    <property type="entry name" value="NAD(P)-binding Rossmann-like Domain"/>
    <property type="match status" value="1"/>
</dbReference>
<dbReference type="Pfam" id="PF00696">
    <property type="entry name" value="AA_kinase"/>
    <property type="match status" value="1"/>
</dbReference>
<dbReference type="SUPFAM" id="SSF51735">
    <property type="entry name" value="NAD(P)-binding Rossmann-fold domains"/>
    <property type="match status" value="1"/>
</dbReference>
<dbReference type="GO" id="GO:0004072">
    <property type="term" value="F:aspartate kinase activity"/>
    <property type="evidence" value="ECO:0007669"/>
    <property type="project" value="UniProtKB-UniRule"/>
</dbReference>
<evidence type="ECO:0000256" key="21">
    <source>
        <dbReference type="ARBA" id="ARBA00023154"/>
    </source>
</evidence>
<evidence type="ECO:0000256" key="11">
    <source>
        <dbReference type="ARBA" id="ARBA00022679"/>
    </source>
</evidence>
<dbReference type="PANTHER" id="PTHR43070:SF3">
    <property type="entry name" value="HOMOSERINE DEHYDROGENASE"/>
    <property type="match status" value="1"/>
</dbReference>
<evidence type="ECO:0000256" key="13">
    <source>
        <dbReference type="ARBA" id="ARBA00022723"/>
    </source>
</evidence>
<comment type="catalytic activity">
    <reaction evidence="26">
        <text>L-homoserine + NADP(+) = L-aspartate 4-semialdehyde + NADPH + H(+)</text>
        <dbReference type="Rhea" id="RHEA:15761"/>
        <dbReference type="ChEBI" id="CHEBI:15378"/>
        <dbReference type="ChEBI" id="CHEBI:57476"/>
        <dbReference type="ChEBI" id="CHEBI:57783"/>
        <dbReference type="ChEBI" id="CHEBI:58349"/>
        <dbReference type="ChEBI" id="CHEBI:537519"/>
        <dbReference type="EC" id="1.1.1.3"/>
    </reaction>
    <physiologicalReaction direction="right-to-left" evidence="26">
        <dbReference type="Rhea" id="RHEA:15763"/>
    </physiologicalReaction>
</comment>
<dbReference type="AlphaFoldDB" id="A0A432ZAH7"/>
<comment type="catalytic activity">
    <reaction evidence="27">
        <text>L-homoserine + NAD(+) = L-aspartate 4-semialdehyde + NADH + H(+)</text>
        <dbReference type="Rhea" id="RHEA:15757"/>
        <dbReference type="ChEBI" id="CHEBI:15378"/>
        <dbReference type="ChEBI" id="CHEBI:57476"/>
        <dbReference type="ChEBI" id="CHEBI:57540"/>
        <dbReference type="ChEBI" id="CHEBI:57945"/>
        <dbReference type="ChEBI" id="CHEBI:537519"/>
        <dbReference type="EC" id="1.1.1.3"/>
    </reaction>
    <physiologicalReaction direction="right-to-left" evidence="27">
        <dbReference type="Rhea" id="RHEA:15759"/>
    </physiologicalReaction>
</comment>
<dbReference type="InterPro" id="IPR045865">
    <property type="entry name" value="ACT-like_dom_sf"/>
</dbReference>
<evidence type="ECO:0000256" key="24">
    <source>
        <dbReference type="ARBA" id="ARBA00044938"/>
    </source>
</evidence>
<name>A0A432ZAH7_9GAMM</name>
<dbReference type="InterPro" id="IPR036291">
    <property type="entry name" value="NAD(P)-bd_dom_sf"/>
</dbReference>
<dbReference type="UniPathway" id="UPA00050">
    <property type="reaction ID" value="UER00063"/>
</dbReference>
<dbReference type="InterPro" id="IPR005106">
    <property type="entry name" value="Asp/hSer_DH_NAD-bd"/>
</dbReference>
<keyword evidence="31" id="KW-1185">Reference proteome</keyword>
<comment type="pathway">
    <text evidence="6 28">Amino-acid biosynthesis; L-threonine biosynthesis; L-threonine from L-aspartate: step 1/5.</text>
</comment>
<dbReference type="RefSeq" id="WP_026861256.1">
    <property type="nucleotide sequence ID" value="NZ_PIQE01000001.1"/>
</dbReference>
<evidence type="ECO:0000256" key="18">
    <source>
        <dbReference type="ARBA" id="ARBA00023002"/>
    </source>
</evidence>
<accession>A0A432ZAH7</accession>
<keyword evidence="20" id="KW-0915">Sodium</keyword>
<comment type="similarity">
    <text evidence="8 28">In the N-terminal section; belongs to the aspartokinase family.</text>
</comment>
<evidence type="ECO:0000256" key="27">
    <source>
        <dbReference type="ARBA" id="ARBA00049031"/>
    </source>
</evidence>
<evidence type="ECO:0000256" key="15">
    <source>
        <dbReference type="ARBA" id="ARBA00022777"/>
    </source>
</evidence>
<evidence type="ECO:0000256" key="12">
    <source>
        <dbReference type="ARBA" id="ARBA00022697"/>
    </source>
</evidence>
<dbReference type="FunFam" id="3.40.50.720:FF:000083">
    <property type="entry name" value="Bifunctional aspartokinase/homoserine dehydrogenase"/>
    <property type="match status" value="1"/>
</dbReference>
<dbReference type="EC" id="1.1.1.3" evidence="28"/>
<dbReference type="Pfam" id="PF22468">
    <property type="entry name" value="ACT_9"/>
    <property type="match status" value="2"/>
</dbReference>
<dbReference type="GO" id="GO:0009090">
    <property type="term" value="P:homoserine biosynthetic process"/>
    <property type="evidence" value="ECO:0007669"/>
    <property type="project" value="UniProtKB-ARBA"/>
</dbReference>
<dbReference type="InterPro" id="IPR001048">
    <property type="entry name" value="Asp/Glu/Uridylate_kinase"/>
</dbReference>
<comment type="pathway">
    <text evidence="4 28">Amino-acid biosynthesis; L-threonine biosynthesis; L-threonine from L-aspartate: step 3/5.</text>
</comment>
<dbReference type="InterPro" id="IPR018042">
    <property type="entry name" value="Aspartate_kinase_CS"/>
</dbReference>
<evidence type="ECO:0000313" key="31">
    <source>
        <dbReference type="Proteomes" id="UP000287022"/>
    </source>
</evidence>
<dbReference type="FunFam" id="3.30.360.10:FF:000006">
    <property type="entry name" value="Bifunctional aspartokinase/homoserine dehydrogenase"/>
    <property type="match status" value="1"/>
</dbReference>
<reference evidence="31" key="1">
    <citation type="journal article" date="2018" name="Front. Microbiol.">
        <title>Genome-Based Analysis Reveals the Taxonomy and Diversity of the Family Idiomarinaceae.</title>
        <authorList>
            <person name="Liu Y."/>
            <person name="Lai Q."/>
            <person name="Shao Z."/>
        </authorList>
    </citation>
    <scope>NUCLEOTIDE SEQUENCE [LARGE SCALE GENOMIC DNA]</scope>
    <source>
        <strain evidence="31">c121</strain>
    </source>
</reference>
<dbReference type="EMBL" id="PIQE01000001">
    <property type="protein sequence ID" value="RUO74924.1"/>
    <property type="molecule type" value="Genomic_DNA"/>
</dbReference>
<evidence type="ECO:0000256" key="28">
    <source>
        <dbReference type="PIRNR" id="PIRNR000727"/>
    </source>
</evidence>
<dbReference type="Pfam" id="PF03447">
    <property type="entry name" value="NAD_binding_3"/>
    <property type="match status" value="1"/>
</dbReference>
<evidence type="ECO:0000259" key="29">
    <source>
        <dbReference type="PROSITE" id="PS51671"/>
    </source>
</evidence>
<dbReference type="Proteomes" id="UP000287022">
    <property type="component" value="Unassembled WGS sequence"/>
</dbReference>
<evidence type="ECO:0000256" key="8">
    <source>
        <dbReference type="ARBA" id="ARBA00010046"/>
    </source>
</evidence>